<dbReference type="EMBL" id="CACRUF010000028">
    <property type="protein sequence ID" value="VYU04488.1"/>
    <property type="molecule type" value="Genomic_DNA"/>
</dbReference>
<protein>
    <submittedName>
        <fullName evidence="2">Uncharacterized protein</fullName>
    </submittedName>
</protein>
<feature type="signal peptide" evidence="1">
    <location>
        <begin position="1"/>
        <end position="22"/>
    </location>
</feature>
<gene>
    <name evidence="2" type="ORF">VDLFYP95_01368</name>
</gene>
<dbReference type="AlphaFoldDB" id="A0A6N3BP84"/>
<proteinExistence type="predicted"/>
<evidence type="ECO:0000313" key="2">
    <source>
        <dbReference type="EMBL" id="VYU04488.1"/>
    </source>
</evidence>
<keyword evidence="1" id="KW-0732">Signal</keyword>
<feature type="chain" id="PRO_5027112602" evidence="1">
    <location>
        <begin position="23"/>
        <end position="361"/>
    </location>
</feature>
<dbReference type="RefSeq" id="WP_156719613.1">
    <property type="nucleotide sequence ID" value="NZ_CACRUF010000028.1"/>
</dbReference>
<sequence length="361" mass="41749">MKLKGLILVVTALAANIGITNAEQVSTPSVGTPLGTKITQVDRTQSLEVMPYMESKVMGETELSYAVMSRAKKTFDEQMLEHRDAESRMHAYIEEHNSKIKSVPQRDLIKNPYTREEIEKQIVDAINFRESIKYPINDKEYYNHIDVDKVNDLSGFPKKIPSFAKQVDIHLKPPKAIEDGRYIQVSFTGKPSELKPYIQDAENHAKVVITKGEAERVSIKPYENVKTNYRKYLSTILPEEWIEVTNTYNNMYQYKVALSNENIKQKVDHELANQMNNQMFMGLEQDTSQLSSDKVLSNDENKALQKKYLGYYSYKEVNRTFEAGYTFYIFKFDYLYNSFTVAGMAVNPEQTRVIYFLHTVQ</sequence>
<reference evidence="2" key="1">
    <citation type="submission" date="2019-11" db="EMBL/GenBank/DDBJ databases">
        <authorList>
            <person name="Feng L."/>
        </authorList>
    </citation>
    <scope>NUCLEOTIDE SEQUENCE</scope>
    <source>
        <strain evidence="2">VdisparLFYP95</strain>
    </source>
</reference>
<name>A0A6N3BP84_9FIRM</name>
<accession>A0A6N3BP84</accession>
<organism evidence="2">
    <name type="scientific">Veillonella dispar</name>
    <dbReference type="NCBI Taxonomy" id="39778"/>
    <lineage>
        <taxon>Bacteria</taxon>
        <taxon>Bacillati</taxon>
        <taxon>Bacillota</taxon>
        <taxon>Negativicutes</taxon>
        <taxon>Veillonellales</taxon>
        <taxon>Veillonellaceae</taxon>
        <taxon>Veillonella</taxon>
    </lineage>
</organism>
<evidence type="ECO:0000256" key="1">
    <source>
        <dbReference type="SAM" id="SignalP"/>
    </source>
</evidence>